<name>A0A5J5BK85_9ASTE</name>
<protein>
    <submittedName>
        <fullName evidence="1">Uncharacterized protein</fullName>
    </submittedName>
</protein>
<accession>A0A5J5BK85</accession>
<dbReference type="PANTHER" id="PTHR34206">
    <property type="entry name" value="OS06G0193300 PROTEIN"/>
    <property type="match status" value="1"/>
</dbReference>
<organism evidence="1 2">
    <name type="scientific">Nyssa sinensis</name>
    <dbReference type="NCBI Taxonomy" id="561372"/>
    <lineage>
        <taxon>Eukaryota</taxon>
        <taxon>Viridiplantae</taxon>
        <taxon>Streptophyta</taxon>
        <taxon>Embryophyta</taxon>
        <taxon>Tracheophyta</taxon>
        <taxon>Spermatophyta</taxon>
        <taxon>Magnoliopsida</taxon>
        <taxon>eudicotyledons</taxon>
        <taxon>Gunneridae</taxon>
        <taxon>Pentapetalae</taxon>
        <taxon>asterids</taxon>
        <taxon>Cornales</taxon>
        <taxon>Nyssaceae</taxon>
        <taxon>Nyssa</taxon>
    </lineage>
</organism>
<dbReference type="PANTHER" id="PTHR34206:SF1">
    <property type="entry name" value="OS10G0390701 PROTEIN"/>
    <property type="match status" value="1"/>
</dbReference>
<keyword evidence="2" id="KW-1185">Reference proteome</keyword>
<dbReference type="EMBL" id="CM018035">
    <property type="protein sequence ID" value="KAA8541581.1"/>
    <property type="molecule type" value="Genomic_DNA"/>
</dbReference>
<sequence>MAVRSRCTPPTIVIQKSGPIRKPVSRVLMLAHSQISLKKTAILQIRSSIRNKVYEDESKGIVCYRDENGEITCEGYDEGPRLQQQFERKNYNSSDAENTNDILPKSWLQIVGGGEISHADKSVAGQKDFNFNGFNTFY</sequence>
<reference evidence="1 2" key="1">
    <citation type="submission" date="2019-09" db="EMBL/GenBank/DDBJ databases">
        <title>A chromosome-level genome assembly of the Chinese tupelo Nyssa sinensis.</title>
        <authorList>
            <person name="Yang X."/>
            <person name="Kang M."/>
            <person name="Yang Y."/>
            <person name="Xiong H."/>
            <person name="Wang M."/>
            <person name="Zhang Z."/>
            <person name="Wang Z."/>
            <person name="Wu H."/>
            <person name="Ma T."/>
            <person name="Liu J."/>
            <person name="Xi Z."/>
        </authorList>
    </citation>
    <scope>NUCLEOTIDE SEQUENCE [LARGE SCALE GENOMIC DNA]</scope>
    <source>
        <strain evidence="1">J267</strain>
        <tissue evidence="1">Leaf</tissue>
    </source>
</reference>
<proteinExistence type="predicted"/>
<evidence type="ECO:0000313" key="2">
    <source>
        <dbReference type="Proteomes" id="UP000325577"/>
    </source>
</evidence>
<dbReference type="Proteomes" id="UP000325577">
    <property type="component" value="Linkage Group LG12"/>
</dbReference>
<evidence type="ECO:0000313" key="1">
    <source>
        <dbReference type="EMBL" id="KAA8541581.1"/>
    </source>
</evidence>
<gene>
    <name evidence="1" type="ORF">F0562_022733</name>
</gene>
<dbReference type="OrthoDB" id="581210at2759"/>
<dbReference type="AlphaFoldDB" id="A0A5J5BK85"/>